<dbReference type="InterPro" id="IPR025886">
    <property type="entry name" value="PP2-like"/>
</dbReference>
<dbReference type="EMBL" id="GHES01004092">
    <property type="protein sequence ID" value="MPA34651.1"/>
    <property type="molecule type" value="Transcribed_RNA"/>
</dbReference>
<reference evidence="1" key="1">
    <citation type="submission" date="2019-08" db="EMBL/GenBank/DDBJ databases">
        <title>Reference gene set and small RNA set construction with multiple tissues from Davidia involucrata Baill.</title>
        <authorList>
            <person name="Yang H."/>
            <person name="Zhou C."/>
            <person name="Li G."/>
            <person name="Wang J."/>
            <person name="Gao P."/>
            <person name="Wang M."/>
            <person name="Wang R."/>
            <person name="Zhao Y."/>
        </authorList>
    </citation>
    <scope>NUCLEOTIDE SEQUENCE</scope>
    <source>
        <tissue evidence="1">Mixed with DoveR01_LX</tissue>
    </source>
</reference>
<sequence>MLKMRFSCMYQTSEGRQVIKIRSSGLSIVWGNDSRYWRLPNPNQMDMSAELLQVCWLEVTTCATTIKSGKKCQFGFSVSLTSDAFGWSGCPVYVMAKIGRKGKYTWKKVDLLGAAGRDKKEPFEIPDSFVLEIPSDVSPSEKELHFGLYEVWSGKWKGGLKIHHAFVREQ</sequence>
<protein>
    <recommendedName>
        <fullName evidence="2">Protein PHLOEM PROTEIN 2-LIKE A9-like</fullName>
    </recommendedName>
</protein>
<dbReference type="PANTHER" id="PTHR32278:SF2">
    <property type="entry name" value="PROTEIN PHLOEM PROTEIN 2-LIKE A9"/>
    <property type="match status" value="1"/>
</dbReference>
<gene>
    <name evidence="1" type="ORF">Din_004092</name>
</gene>
<evidence type="ECO:0008006" key="2">
    <source>
        <dbReference type="Google" id="ProtNLM"/>
    </source>
</evidence>
<dbReference type="AlphaFoldDB" id="A0A5B6YSB3"/>
<name>A0A5B6YSB3_DAVIN</name>
<evidence type="ECO:0000313" key="1">
    <source>
        <dbReference type="EMBL" id="MPA34651.1"/>
    </source>
</evidence>
<organism evidence="1">
    <name type="scientific">Davidia involucrata</name>
    <name type="common">Dove tree</name>
    <dbReference type="NCBI Taxonomy" id="16924"/>
    <lineage>
        <taxon>Eukaryota</taxon>
        <taxon>Viridiplantae</taxon>
        <taxon>Streptophyta</taxon>
        <taxon>Embryophyta</taxon>
        <taxon>Tracheophyta</taxon>
        <taxon>Spermatophyta</taxon>
        <taxon>Magnoliopsida</taxon>
        <taxon>eudicotyledons</taxon>
        <taxon>Gunneridae</taxon>
        <taxon>Pentapetalae</taxon>
        <taxon>asterids</taxon>
        <taxon>Cornales</taxon>
        <taxon>Nyssaceae</taxon>
        <taxon>Davidia</taxon>
    </lineage>
</organism>
<dbReference type="Pfam" id="PF14299">
    <property type="entry name" value="PP2"/>
    <property type="match status" value="1"/>
</dbReference>
<proteinExistence type="predicted"/>
<accession>A0A5B6YSB3</accession>
<dbReference type="PANTHER" id="PTHR32278">
    <property type="entry name" value="F-BOX DOMAIN-CONTAINING PROTEIN"/>
    <property type="match status" value="1"/>
</dbReference>